<organism evidence="1 2">
    <name type="scientific">Ecytonucleospora hepatopenaei</name>
    <dbReference type="NCBI Taxonomy" id="646526"/>
    <lineage>
        <taxon>Eukaryota</taxon>
        <taxon>Fungi</taxon>
        <taxon>Fungi incertae sedis</taxon>
        <taxon>Microsporidia</taxon>
        <taxon>Enterocytozoonidae</taxon>
        <taxon>Ecytonucleospora</taxon>
    </lineage>
</organism>
<dbReference type="GO" id="GO:0003825">
    <property type="term" value="F:alpha,alpha-trehalose-phosphate synthase (UDP-forming) activity"/>
    <property type="evidence" value="ECO:0007669"/>
    <property type="project" value="TreeGrafter"/>
</dbReference>
<sequence length="478" mass="54928">MKYCDLPFKRKISLFMKLVICANRLPLTIKRGNDGFEYQSTSGGLVTGIRSLSERIKFTWFGNISGMELSEDDKKRIEKDVMEKYNSVPVFISPELNDLCYDGFCNAILWPTIHSFPDNVCFTFPEYEAYIKYNEIFAEKILKYVSEEDVVWVHDYHLMLVPGIIKKRSPKTKVMFFLHTAFCEPAYLKKLLCAEKILESLSQSDIVGFHTPEYASNFTLALKEYGIEKMPQTRAISIGIEPSMFRDALKTKETQDFVKKYKEMYKGKKIVLGVDRTDYIKGIPQRFKSIERFLEKQKDKVEEYVFLQVAIPSRISVKEYSAYVEQINKQIEQVNSKYGSISYTPIQMIFNSVSFEELCALYSVADAILITSVMDGMNLVAMEYIACQDEKCGSVILSEFTGATCTLIGSIFHNANSTEEIADALVVGLNLSEEERKKNHEMNRNAIDKFTSMGWAAQSLDRVCPEWKENIIIKKEDK</sequence>
<dbReference type="STRING" id="646526.A0A1W0E630"/>
<dbReference type="Pfam" id="PF00982">
    <property type="entry name" value="Glyco_transf_20"/>
    <property type="match status" value="1"/>
</dbReference>
<dbReference type="CDD" id="cd03788">
    <property type="entry name" value="GT20_TPS"/>
    <property type="match status" value="1"/>
</dbReference>
<dbReference type="Proteomes" id="UP000192758">
    <property type="component" value="Unassembled WGS sequence"/>
</dbReference>
<dbReference type="Gene3D" id="3.40.50.2000">
    <property type="entry name" value="Glycogen Phosphorylase B"/>
    <property type="match status" value="2"/>
</dbReference>
<comment type="caution">
    <text evidence="1">The sequence shown here is derived from an EMBL/GenBank/DDBJ whole genome shotgun (WGS) entry which is preliminary data.</text>
</comment>
<dbReference type="GO" id="GO:0005992">
    <property type="term" value="P:trehalose biosynthetic process"/>
    <property type="evidence" value="ECO:0007669"/>
    <property type="project" value="InterPro"/>
</dbReference>
<keyword evidence="2" id="KW-1185">Reference proteome</keyword>
<dbReference type="InterPro" id="IPR001830">
    <property type="entry name" value="Glyco_trans_20"/>
</dbReference>
<evidence type="ECO:0000313" key="1">
    <source>
        <dbReference type="EMBL" id="OQS54666.1"/>
    </source>
</evidence>
<accession>A0A1W0E630</accession>
<dbReference type="PANTHER" id="PTHR10788:SF106">
    <property type="entry name" value="BCDNA.GH08860"/>
    <property type="match status" value="1"/>
</dbReference>
<dbReference type="EMBL" id="MNPJ01000018">
    <property type="protein sequence ID" value="OQS54666.1"/>
    <property type="molecule type" value="Genomic_DNA"/>
</dbReference>
<reference evidence="1 2" key="1">
    <citation type="journal article" date="2017" name="Environ. Microbiol.">
        <title>Decay of the glycolytic pathway and adaptation to intranuclear parasitism within Enterocytozoonidae microsporidia.</title>
        <authorList>
            <person name="Wiredu Boakye D."/>
            <person name="Jaroenlak P."/>
            <person name="Prachumwat A."/>
            <person name="Williams T.A."/>
            <person name="Bateman K.S."/>
            <person name="Itsathitphaisarn O."/>
            <person name="Sritunyalucksana K."/>
            <person name="Paszkiewicz K.H."/>
            <person name="Moore K.A."/>
            <person name="Stentiford G.D."/>
            <person name="Williams B.A."/>
        </authorList>
    </citation>
    <scope>NUCLEOTIDE SEQUENCE [LARGE SCALE GENOMIC DNA]</scope>
    <source>
        <strain evidence="1 2">TH1</strain>
    </source>
</reference>
<name>A0A1W0E630_9MICR</name>
<gene>
    <name evidence="1" type="primary">TPS1</name>
    <name evidence="1" type="ORF">EHP00_1512</name>
</gene>
<dbReference type="AlphaFoldDB" id="A0A1W0E630"/>
<proteinExistence type="predicted"/>
<dbReference type="OrthoDB" id="755951at2759"/>
<dbReference type="VEuPathDB" id="MicrosporidiaDB:EHP00_1512"/>
<protein>
    <submittedName>
        <fullName evidence="1">TPS1</fullName>
    </submittedName>
</protein>
<dbReference type="SUPFAM" id="SSF53756">
    <property type="entry name" value="UDP-Glycosyltransferase/glycogen phosphorylase"/>
    <property type="match status" value="1"/>
</dbReference>
<dbReference type="GO" id="GO:0005829">
    <property type="term" value="C:cytosol"/>
    <property type="evidence" value="ECO:0007669"/>
    <property type="project" value="TreeGrafter"/>
</dbReference>
<evidence type="ECO:0000313" key="2">
    <source>
        <dbReference type="Proteomes" id="UP000192758"/>
    </source>
</evidence>
<dbReference type="GO" id="GO:0004805">
    <property type="term" value="F:trehalose-phosphatase activity"/>
    <property type="evidence" value="ECO:0007669"/>
    <property type="project" value="TreeGrafter"/>
</dbReference>
<dbReference type="PANTHER" id="PTHR10788">
    <property type="entry name" value="TREHALOSE-6-PHOSPHATE SYNTHASE"/>
    <property type="match status" value="1"/>
</dbReference>